<dbReference type="InterPro" id="IPR002491">
    <property type="entry name" value="ABC_transptr_periplasmic_BD"/>
</dbReference>
<comment type="caution">
    <text evidence="7">The sequence shown here is derived from an EMBL/GenBank/DDBJ whole genome shotgun (WGS) entry which is preliminary data.</text>
</comment>
<protein>
    <submittedName>
        <fullName evidence="7">ABC transporter substrate-binding protein</fullName>
    </submittedName>
</protein>
<dbReference type="Pfam" id="PF01497">
    <property type="entry name" value="Peripla_BP_2"/>
    <property type="match status" value="1"/>
</dbReference>
<evidence type="ECO:0000256" key="2">
    <source>
        <dbReference type="ARBA" id="ARBA00008814"/>
    </source>
</evidence>
<evidence type="ECO:0000256" key="1">
    <source>
        <dbReference type="ARBA" id="ARBA00004196"/>
    </source>
</evidence>
<proteinExistence type="inferred from homology"/>
<dbReference type="PANTHER" id="PTHR30532">
    <property type="entry name" value="IRON III DICITRATE-BINDING PERIPLASMIC PROTEIN"/>
    <property type="match status" value="1"/>
</dbReference>
<feature type="signal peptide" evidence="5">
    <location>
        <begin position="1"/>
        <end position="20"/>
    </location>
</feature>
<feature type="chain" id="PRO_5045927995" evidence="5">
    <location>
        <begin position="21"/>
        <end position="360"/>
    </location>
</feature>
<dbReference type="SUPFAM" id="SSF53807">
    <property type="entry name" value="Helical backbone' metal receptor"/>
    <property type="match status" value="1"/>
</dbReference>
<evidence type="ECO:0000259" key="6">
    <source>
        <dbReference type="PROSITE" id="PS50983"/>
    </source>
</evidence>
<evidence type="ECO:0000313" key="7">
    <source>
        <dbReference type="EMBL" id="MFC5297100.1"/>
    </source>
</evidence>
<evidence type="ECO:0000256" key="5">
    <source>
        <dbReference type="SAM" id="SignalP"/>
    </source>
</evidence>
<keyword evidence="3" id="KW-0813">Transport</keyword>
<dbReference type="InterPro" id="IPR051313">
    <property type="entry name" value="Bact_iron-sidero_bind"/>
</dbReference>
<name>A0ABW0FFI7_9MICO</name>
<keyword evidence="8" id="KW-1185">Reference proteome</keyword>
<evidence type="ECO:0000256" key="3">
    <source>
        <dbReference type="ARBA" id="ARBA00022448"/>
    </source>
</evidence>
<dbReference type="PROSITE" id="PS51257">
    <property type="entry name" value="PROKAR_LIPOPROTEIN"/>
    <property type="match status" value="1"/>
</dbReference>
<accession>A0ABW0FFI7</accession>
<reference evidence="8" key="1">
    <citation type="journal article" date="2019" name="Int. J. Syst. Evol. Microbiol.">
        <title>The Global Catalogue of Microorganisms (GCM) 10K type strain sequencing project: providing services to taxonomists for standard genome sequencing and annotation.</title>
        <authorList>
            <consortium name="The Broad Institute Genomics Platform"/>
            <consortium name="The Broad Institute Genome Sequencing Center for Infectious Disease"/>
            <person name="Wu L."/>
            <person name="Ma J."/>
        </authorList>
    </citation>
    <scope>NUCLEOTIDE SEQUENCE [LARGE SCALE GENOMIC DNA]</scope>
    <source>
        <strain evidence="8">CGMCC 1.16455</strain>
    </source>
</reference>
<dbReference type="PROSITE" id="PS50983">
    <property type="entry name" value="FE_B12_PBP"/>
    <property type="match status" value="1"/>
</dbReference>
<comment type="similarity">
    <text evidence="2">Belongs to the bacterial solute-binding protein 8 family.</text>
</comment>
<feature type="domain" description="Fe/B12 periplasmic-binding" evidence="6">
    <location>
        <begin position="67"/>
        <end position="354"/>
    </location>
</feature>
<dbReference type="EMBL" id="JBHSLN010000019">
    <property type="protein sequence ID" value="MFC5297100.1"/>
    <property type="molecule type" value="Genomic_DNA"/>
</dbReference>
<dbReference type="PANTHER" id="PTHR30532:SF24">
    <property type="entry name" value="FERRIC ENTEROBACTIN-BINDING PERIPLASMIC PROTEIN FEPB"/>
    <property type="match status" value="1"/>
</dbReference>
<sequence>MVTMRRSSFLFGLAAAPLLAACSTSSDGSVSGSVGGGSGGGAEPTDAFPVTLEHVYGATEIPARPARVVTIGWMTHDIVAALGVAPVGVSTSWGGDEEGFTPWFRTQVEDVLSAEMPTVLSEVEGPDYEQVLSLMPDLILAPHSGITEVQYERLTEIAPTVAYREGAWSSGTWQDLTGIVAAALGETEAGDSLVAETEKLLADAAAEHPALEGATFVYSVALSAADGGTEMGMYVPGDPRVSLLHEFGMVDSPAVIAASEGQDADTFNVGVSLEELDTIAADVLVGWSNSAEDTQYSLEHPLFSRWDPIANGRYYVTEDPTLGMATSGPSVLSLPWALEEGYVDGIAEAIEGGAVVRPAQ</sequence>
<dbReference type="RefSeq" id="WP_343925729.1">
    <property type="nucleotide sequence ID" value="NZ_BAAAIR010000047.1"/>
</dbReference>
<evidence type="ECO:0000256" key="4">
    <source>
        <dbReference type="ARBA" id="ARBA00022729"/>
    </source>
</evidence>
<evidence type="ECO:0000313" key="8">
    <source>
        <dbReference type="Proteomes" id="UP001595937"/>
    </source>
</evidence>
<dbReference type="Proteomes" id="UP001595937">
    <property type="component" value="Unassembled WGS sequence"/>
</dbReference>
<dbReference type="Gene3D" id="3.40.50.1980">
    <property type="entry name" value="Nitrogenase molybdenum iron protein domain"/>
    <property type="match status" value="2"/>
</dbReference>
<keyword evidence="4 5" id="KW-0732">Signal</keyword>
<comment type="subcellular location">
    <subcellularLocation>
        <location evidence="1">Cell envelope</location>
    </subcellularLocation>
</comment>
<organism evidence="7 8">
    <name type="scientific">Brachybacterium tyrofermentans</name>
    <dbReference type="NCBI Taxonomy" id="47848"/>
    <lineage>
        <taxon>Bacteria</taxon>
        <taxon>Bacillati</taxon>
        <taxon>Actinomycetota</taxon>
        <taxon>Actinomycetes</taxon>
        <taxon>Micrococcales</taxon>
        <taxon>Dermabacteraceae</taxon>
        <taxon>Brachybacterium</taxon>
    </lineage>
</organism>
<gene>
    <name evidence="7" type="ORF">ACFPK8_06215</name>
</gene>
<dbReference type="GeneID" id="303298654"/>